<dbReference type="HOGENOM" id="CLU_041526_0_0_9"/>
<dbReference type="InterPro" id="IPR034405">
    <property type="entry name" value="F420"/>
</dbReference>
<protein>
    <submittedName>
        <fullName evidence="8">Radical SAM protein</fullName>
    </submittedName>
</protein>
<dbReference type="PANTHER" id="PTHR43076">
    <property type="entry name" value="FO SYNTHASE (COFH)"/>
    <property type="match status" value="1"/>
</dbReference>
<keyword evidence="9" id="KW-1185">Reference proteome</keyword>
<dbReference type="GO" id="GO:0044689">
    <property type="term" value="F:7,8-didemethyl-8-hydroxy-5-deazariboflavin synthase activity"/>
    <property type="evidence" value="ECO:0007669"/>
    <property type="project" value="TreeGrafter"/>
</dbReference>
<dbReference type="GO" id="GO:0051539">
    <property type="term" value="F:4 iron, 4 sulfur cluster binding"/>
    <property type="evidence" value="ECO:0007669"/>
    <property type="project" value="UniProtKB-KW"/>
</dbReference>
<evidence type="ECO:0000256" key="5">
    <source>
        <dbReference type="ARBA" id="ARBA00023004"/>
    </source>
</evidence>
<reference evidence="8 9" key="1">
    <citation type="journal article" date="2015" name="J. Biotechnol.">
        <title>Complete genome sequence of Paenibacillus beijingensis 7188(T) (=DSM 24997(T)), a novel rhizobacterium from jujube garden soil.</title>
        <authorList>
            <person name="Kwak Y."/>
            <person name="Shin J.H."/>
        </authorList>
    </citation>
    <scope>NUCLEOTIDE SEQUENCE [LARGE SCALE GENOMIC DNA]</scope>
    <source>
        <strain evidence="8 9">DSM 24997</strain>
    </source>
</reference>
<dbReference type="InterPro" id="IPR007197">
    <property type="entry name" value="rSAM"/>
</dbReference>
<gene>
    <name evidence="8" type="ORF">VN24_25670</name>
</gene>
<dbReference type="InterPro" id="IPR058240">
    <property type="entry name" value="rSAM_sf"/>
</dbReference>
<dbReference type="InterPro" id="IPR006638">
    <property type="entry name" value="Elp3/MiaA/NifB-like_rSAM"/>
</dbReference>
<sequence length="378" mass="40581">MKQEDAKDEPASRSYASWLVDLHNKGLRSNGLIEGSRRGGAGPTDDRAFVMGERAVMLPTLNGPAQTSPYSLADTEEGLVLQYEGKSLMYLDPVARPKFYDRTTKDGIPYNKIAVLHSADVLASTVIQSCIRWAPSQRCKFCAIGNSLESGSTVAMKTPQQLAEVVQAAEELDGIKQITLTTGTPNETDRGALHLAECVKAIREVSSLPIQVQCEPPEDDGLYRVLKEAGATTIGLHVESFDEDVRRTIMPSKSGITLETYFKAFEQAVAIFGRNQVSTYVILGMGENVDRTLEGCARAARMGVYPFVVPLRPLRGTLLEDAVPPTSEYMESVYRQVAAILADEGISAEASGAGCAKCGACSALSSFEKLASGGSGGK</sequence>
<dbReference type="KEGG" id="pbj:VN24_25670"/>
<evidence type="ECO:0000256" key="2">
    <source>
        <dbReference type="ARBA" id="ARBA00022485"/>
    </source>
</evidence>
<name>A0A0D5NSN8_9BACL</name>
<evidence type="ECO:0000256" key="6">
    <source>
        <dbReference type="ARBA" id="ARBA00023014"/>
    </source>
</evidence>
<comment type="cofactor">
    <cofactor evidence="1">
        <name>[4Fe-4S] cluster</name>
        <dbReference type="ChEBI" id="CHEBI:49883"/>
    </cofactor>
</comment>
<dbReference type="PANTHER" id="PTHR43076:SF1">
    <property type="entry name" value="LIPOYL SYNTHASE 2"/>
    <property type="match status" value="1"/>
</dbReference>
<keyword evidence="6" id="KW-0411">Iron-sulfur</keyword>
<dbReference type="SUPFAM" id="SSF102114">
    <property type="entry name" value="Radical SAM enzymes"/>
    <property type="match status" value="1"/>
</dbReference>
<keyword evidence="4" id="KW-0479">Metal-binding</keyword>
<evidence type="ECO:0000256" key="4">
    <source>
        <dbReference type="ARBA" id="ARBA00022723"/>
    </source>
</evidence>
<evidence type="ECO:0000259" key="7">
    <source>
        <dbReference type="PROSITE" id="PS51918"/>
    </source>
</evidence>
<dbReference type="NCBIfam" id="TIGR04043">
    <property type="entry name" value="rSAM_MSMEG_0568"/>
    <property type="match status" value="1"/>
</dbReference>
<dbReference type="SFLD" id="SFLDS00029">
    <property type="entry name" value="Radical_SAM"/>
    <property type="match status" value="1"/>
</dbReference>
<dbReference type="AlphaFoldDB" id="A0A0D5NSN8"/>
<keyword evidence="2" id="KW-0004">4Fe-4S</keyword>
<dbReference type="STRING" id="1126833.VN24_25670"/>
<dbReference type="Proteomes" id="UP000032633">
    <property type="component" value="Chromosome"/>
</dbReference>
<keyword evidence="3" id="KW-0949">S-adenosyl-L-methionine</keyword>
<dbReference type="NCBIfam" id="NF045502">
    <property type="entry name" value="variant_rSAM"/>
    <property type="match status" value="1"/>
</dbReference>
<dbReference type="InterPro" id="IPR013785">
    <property type="entry name" value="Aldolase_TIM"/>
</dbReference>
<accession>A0A0D5NSN8</accession>
<keyword evidence="5" id="KW-0408">Iron</keyword>
<dbReference type="GO" id="GO:0046872">
    <property type="term" value="F:metal ion binding"/>
    <property type="evidence" value="ECO:0007669"/>
    <property type="project" value="UniProtKB-KW"/>
</dbReference>
<evidence type="ECO:0000313" key="8">
    <source>
        <dbReference type="EMBL" id="AJY78027.1"/>
    </source>
</evidence>
<dbReference type="Pfam" id="PF04055">
    <property type="entry name" value="Radical_SAM"/>
    <property type="match status" value="1"/>
</dbReference>
<dbReference type="SFLD" id="SFLDG01107">
    <property type="entry name" value="Uncharacterised_Radical_SAM_Su"/>
    <property type="match status" value="1"/>
</dbReference>
<evidence type="ECO:0000256" key="3">
    <source>
        <dbReference type="ARBA" id="ARBA00022691"/>
    </source>
</evidence>
<dbReference type="Gene3D" id="3.20.20.70">
    <property type="entry name" value="Aldolase class I"/>
    <property type="match status" value="1"/>
</dbReference>
<dbReference type="OrthoDB" id="5391057at2"/>
<evidence type="ECO:0000256" key="1">
    <source>
        <dbReference type="ARBA" id="ARBA00001966"/>
    </source>
</evidence>
<dbReference type="InterPro" id="IPR016779">
    <property type="entry name" value="rSAM_MSMEG0568"/>
</dbReference>
<dbReference type="PATRIC" id="fig|1126833.4.peg.5642"/>
<dbReference type="SMART" id="SM00729">
    <property type="entry name" value="Elp3"/>
    <property type="match status" value="1"/>
</dbReference>
<dbReference type="EMBL" id="CP011058">
    <property type="protein sequence ID" value="AJY78027.1"/>
    <property type="molecule type" value="Genomic_DNA"/>
</dbReference>
<evidence type="ECO:0000313" key="9">
    <source>
        <dbReference type="Proteomes" id="UP000032633"/>
    </source>
</evidence>
<dbReference type="PROSITE" id="PS51918">
    <property type="entry name" value="RADICAL_SAM"/>
    <property type="match status" value="1"/>
</dbReference>
<feature type="domain" description="Radical SAM core" evidence="7">
    <location>
        <begin position="119"/>
        <end position="347"/>
    </location>
</feature>
<reference evidence="9" key="2">
    <citation type="submission" date="2015-03" db="EMBL/GenBank/DDBJ databases">
        <title>Genome sequence of Paenibacillus beijingensis strain DSM 24997T.</title>
        <authorList>
            <person name="Kwak Y."/>
            <person name="Shin J.-H."/>
        </authorList>
    </citation>
    <scope>NUCLEOTIDE SEQUENCE [LARGE SCALE GENOMIC DNA]</scope>
    <source>
        <strain evidence="9">DSM 24997</strain>
    </source>
</reference>
<dbReference type="CDD" id="cd01335">
    <property type="entry name" value="Radical_SAM"/>
    <property type="match status" value="1"/>
</dbReference>
<organism evidence="8 9">
    <name type="scientific">Paenibacillus beijingensis</name>
    <dbReference type="NCBI Taxonomy" id="1126833"/>
    <lineage>
        <taxon>Bacteria</taxon>
        <taxon>Bacillati</taxon>
        <taxon>Bacillota</taxon>
        <taxon>Bacilli</taxon>
        <taxon>Bacillales</taxon>
        <taxon>Paenibacillaceae</taxon>
        <taxon>Paenibacillus</taxon>
    </lineage>
</organism>
<proteinExistence type="predicted"/>